<reference evidence="4" key="1">
    <citation type="journal article" date="2020" name="Stud. Mycol.">
        <title>101 Dothideomycetes genomes: a test case for predicting lifestyles and emergence of pathogens.</title>
        <authorList>
            <person name="Haridas S."/>
            <person name="Albert R."/>
            <person name="Binder M."/>
            <person name="Bloem J."/>
            <person name="Labutti K."/>
            <person name="Salamov A."/>
            <person name="Andreopoulos B."/>
            <person name="Baker S."/>
            <person name="Barry K."/>
            <person name="Bills G."/>
            <person name="Bluhm B."/>
            <person name="Cannon C."/>
            <person name="Castanera R."/>
            <person name="Culley D."/>
            <person name="Daum C."/>
            <person name="Ezra D."/>
            <person name="Gonzalez J."/>
            <person name="Henrissat B."/>
            <person name="Kuo A."/>
            <person name="Liang C."/>
            <person name="Lipzen A."/>
            <person name="Lutzoni F."/>
            <person name="Magnuson J."/>
            <person name="Mondo S."/>
            <person name="Nolan M."/>
            <person name="Ohm R."/>
            <person name="Pangilinan J."/>
            <person name="Park H.-J."/>
            <person name="Ramirez L."/>
            <person name="Alfaro M."/>
            <person name="Sun H."/>
            <person name="Tritt A."/>
            <person name="Yoshinaga Y."/>
            <person name="Zwiers L.-H."/>
            <person name="Turgeon B."/>
            <person name="Goodwin S."/>
            <person name="Spatafora J."/>
            <person name="Crous P."/>
            <person name="Grigoriev I."/>
        </authorList>
    </citation>
    <scope>NUCLEOTIDE SEQUENCE</scope>
    <source>
        <strain evidence="4">CBS 473.64</strain>
    </source>
</reference>
<evidence type="ECO:0008006" key="6">
    <source>
        <dbReference type="Google" id="ProtNLM"/>
    </source>
</evidence>
<feature type="region of interest" description="Disordered" evidence="1">
    <location>
        <begin position="25"/>
        <end position="47"/>
    </location>
</feature>
<dbReference type="InterPro" id="IPR058252">
    <property type="entry name" value="zf_Tbcl_4"/>
</dbReference>
<feature type="domain" description="Probable treble clef zinc finger" evidence="2">
    <location>
        <begin position="49"/>
        <end position="96"/>
    </location>
</feature>
<feature type="region of interest" description="Disordered" evidence="1">
    <location>
        <begin position="717"/>
        <end position="755"/>
    </location>
</feature>
<organism evidence="4 5">
    <name type="scientific">Massarina eburnea CBS 473.64</name>
    <dbReference type="NCBI Taxonomy" id="1395130"/>
    <lineage>
        <taxon>Eukaryota</taxon>
        <taxon>Fungi</taxon>
        <taxon>Dikarya</taxon>
        <taxon>Ascomycota</taxon>
        <taxon>Pezizomycotina</taxon>
        <taxon>Dothideomycetes</taxon>
        <taxon>Pleosporomycetidae</taxon>
        <taxon>Pleosporales</taxon>
        <taxon>Massarineae</taxon>
        <taxon>Massarinaceae</taxon>
        <taxon>Massarina</taxon>
    </lineage>
</organism>
<dbReference type="Pfam" id="PF26648">
    <property type="entry name" value="zf_Tbcl_4"/>
    <property type="match status" value="1"/>
</dbReference>
<evidence type="ECO:0000313" key="4">
    <source>
        <dbReference type="EMBL" id="KAF2643171.1"/>
    </source>
</evidence>
<evidence type="ECO:0000313" key="5">
    <source>
        <dbReference type="Proteomes" id="UP000799753"/>
    </source>
</evidence>
<dbReference type="InterPro" id="IPR058251">
    <property type="entry name" value="zf_Tbcl_3"/>
</dbReference>
<feature type="compositionally biased region" description="Polar residues" evidence="1">
    <location>
        <begin position="734"/>
        <end position="755"/>
    </location>
</feature>
<dbReference type="Pfam" id="PF26647">
    <property type="entry name" value="zf_Tbcl_3"/>
    <property type="match status" value="1"/>
</dbReference>
<keyword evidence="5" id="KW-1185">Reference proteome</keyword>
<feature type="compositionally biased region" description="Polar residues" evidence="1">
    <location>
        <begin position="791"/>
        <end position="802"/>
    </location>
</feature>
<feature type="region of interest" description="Disordered" evidence="1">
    <location>
        <begin position="791"/>
        <end position="815"/>
    </location>
</feature>
<feature type="domain" description="Probable treble clef zinc finger fungi" evidence="3">
    <location>
        <begin position="97"/>
        <end position="131"/>
    </location>
</feature>
<dbReference type="OrthoDB" id="5600002at2759"/>
<proteinExistence type="predicted"/>
<evidence type="ECO:0000259" key="3">
    <source>
        <dbReference type="Pfam" id="PF26648"/>
    </source>
</evidence>
<feature type="compositionally biased region" description="Low complexity" evidence="1">
    <location>
        <begin position="566"/>
        <end position="577"/>
    </location>
</feature>
<protein>
    <recommendedName>
        <fullName evidence="6">F-box domain-containing protein</fullName>
    </recommendedName>
</protein>
<evidence type="ECO:0000256" key="1">
    <source>
        <dbReference type="SAM" id="MobiDB-lite"/>
    </source>
</evidence>
<gene>
    <name evidence="4" type="ORF">P280DRAFT_245194</name>
</gene>
<sequence length="901" mass="102116">MSVTSIATTMPQVIKIEDSPEPMVHTPAIPHPASNTATAQPTDPNDPEAFLRRCSGYNKKKGVRCSAIIGRNSYHTKNSHPTYLPTCHAHKDQQSYAGWCQFMQTDGERCGRLFRWQPPYFELCTEHQGHPDTPCYFMALPLELRLEVFRYLLPTRPIGSSTSLVHLAEVEDAPGWFCVYTPTTGSSPALRPRIVRKGDQVSSPVERSTTKSVFSMPLINTLLVNRQICAEVKDLLYSTVPFIIDVRKDGTFMCGRRLLEPRRADGSSHFVANEVDRLKQDFLNTFDFAAVKNYSVDILVENWKDDTGRSFHPAPWDEEVELYDIRDYVGVVVSGILAKSRNLCKLNVRLGLSKFTWDEKQLIDNLKTIVGPFERLRKVRQPRLRGVYDSTPHTNFMISLPLCLQPHVRTNPDQPATRPATPLCSVPQLPTQKLLEACNGSAFGEYRSNWERWVASTSSTTLVHKPPIRAMFTEFKDFYTKLSIIIPDVTARIGKHAFLHRARVAREQEDIDRFRLLRDELIEYWYAYLEQEEMKREDINRRLSKMLDVDVYPSTADELFHRPRQSPKSGPSSARSSVESPLVLDMDTMSKEGIPVHGNVESLVSYHEVRLQMQMESLQRTMPTQRAAIQNLPAAVLQEAQTRQTMALNPMRNSQLYSQTQRNPQQHSQTQWQLMMFRRQAILSRNAAQQQSLTLPIIPQQQRQTIDADWDANANNTQQAMASSSSSSSANQSPTSVNPPQHWNTVNVQSTPPSSHVDQTVAFAVPQYSDSTLSTPKDIAYETSIFQQQDPAVNISAEQQPQSRKRSSVDMLKEDEEVKRLKTQDRANSGLGTNSWIDDDRREFNENGDELMVVTANDDIDVFRGWAGCGDVKGKGKGKAKAVVKTEQEQVGGEQAIWICD</sequence>
<evidence type="ECO:0000259" key="2">
    <source>
        <dbReference type="Pfam" id="PF26647"/>
    </source>
</evidence>
<feature type="compositionally biased region" description="Polar residues" evidence="1">
    <location>
        <begin position="33"/>
        <end position="43"/>
    </location>
</feature>
<feature type="region of interest" description="Disordered" evidence="1">
    <location>
        <begin position="558"/>
        <end position="579"/>
    </location>
</feature>
<accession>A0A6A6S856</accession>
<dbReference type="AlphaFoldDB" id="A0A6A6S856"/>
<dbReference type="Proteomes" id="UP000799753">
    <property type="component" value="Unassembled WGS sequence"/>
</dbReference>
<feature type="compositionally biased region" description="Low complexity" evidence="1">
    <location>
        <begin position="717"/>
        <end position="733"/>
    </location>
</feature>
<name>A0A6A6S856_9PLEO</name>
<dbReference type="EMBL" id="MU006780">
    <property type="protein sequence ID" value="KAF2643171.1"/>
    <property type="molecule type" value="Genomic_DNA"/>
</dbReference>